<evidence type="ECO:0000256" key="4">
    <source>
        <dbReference type="ARBA" id="ARBA00022692"/>
    </source>
</evidence>
<comment type="similarity">
    <text evidence="2">Belongs to the MreD family.</text>
</comment>
<evidence type="ECO:0000256" key="3">
    <source>
        <dbReference type="ARBA" id="ARBA00022475"/>
    </source>
</evidence>
<keyword evidence="6 8" id="KW-1133">Transmembrane helix</keyword>
<evidence type="ECO:0000313" key="10">
    <source>
        <dbReference type="Proteomes" id="UP001484239"/>
    </source>
</evidence>
<dbReference type="EMBL" id="JBBHLI010000002">
    <property type="protein sequence ID" value="MEK9500589.1"/>
    <property type="molecule type" value="Genomic_DNA"/>
</dbReference>
<reference evidence="9 10" key="1">
    <citation type="submission" date="2024-02" db="EMBL/GenBank/DDBJ databases">
        <title>A novel Gemmatimonadota bacterium.</title>
        <authorList>
            <person name="Du Z.-J."/>
            <person name="Ye Y.-Q."/>
        </authorList>
    </citation>
    <scope>NUCLEOTIDE SEQUENCE [LARGE SCALE GENOMIC DNA]</scope>
    <source>
        <strain evidence="9 10">DH-20</strain>
    </source>
</reference>
<organism evidence="9 10">
    <name type="scientific">Gaopeijia maritima</name>
    <dbReference type="NCBI Taxonomy" id="3119007"/>
    <lineage>
        <taxon>Bacteria</taxon>
        <taxon>Pseudomonadati</taxon>
        <taxon>Gemmatimonadota</taxon>
        <taxon>Longimicrobiia</taxon>
        <taxon>Gaopeijiales</taxon>
        <taxon>Gaopeijiaceae</taxon>
        <taxon>Gaopeijia</taxon>
    </lineage>
</organism>
<dbReference type="NCBIfam" id="TIGR03426">
    <property type="entry name" value="shape_MreD"/>
    <property type="match status" value="1"/>
</dbReference>
<evidence type="ECO:0000256" key="7">
    <source>
        <dbReference type="ARBA" id="ARBA00023136"/>
    </source>
</evidence>
<dbReference type="Proteomes" id="UP001484239">
    <property type="component" value="Unassembled WGS sequence"/>
</dbReference>
<gene>
    <name evidence="9" type="primary">mreD</name>
    <name evidence="9" type="ORF">WI372_06340</name>
</gene>
<evidence type="ECO:0000256" key="1">
    <source>
        <dbReference type="ARBA" id="ARBA00004651"/>
    </source>
</evidence>
<keyword evidence="7 8" id="KW-0472">Membrane</keyword>
<evidence type="ECO:0000256" key="8">
    <source>
        <dbReference type="SAM" id="Phobius"/>
    </source>
</evidence>
<evidence type="ECO:0000256" key="6">
    <source>
        <dbReference type="ARBA" id="ARBA00022989"/>
    </source>
</evidence>
<sequence length="159" mass="16654">MNLVVFGAVVLALLHFVLHVGFGFEAGAPDFATLGLLIAARELRVGSAAGAGFALGLLEDALNDLAFGASTIAMTVLGAAGSRSRDLFVGDSFTFVLIYLFAGKWVRDLIQWIITASELREPFERAMLIDSSAAALYLAVVGLALARLFGNRFDGGGAS</sequence>
<evidence type="ECO:0000256" key="5">
    <source>
        <dbReference type="ARBA" id="ARBA00022960"/>
    </source>
</evidence>
<protein>
    <submittedName>
        <fullName evidence="9">Rod shape-determining protein MreD</fullName>
    </submittedName>
</protein>
<keyword evidence="4 8" id="KW-0812">Transmembrane</keyword>
<name>A0ABU9E7F4_9BACT</name>
<proteinExistence type="inferred from homology"/>
<feature type="transmembrane region" description="Helical" evidence="8">
    <location>
        <begin position="126"/>
        <end position="149"/>
    </location>
</feature>
<comment type="subcellular location">
    <subcellularLocation>
        <location evidence="1">Cell membrane</location>
        <topology evidence="1">Multi-pass membrane protein</topology>
    </subcellularLocation>
</comment>
<comment type="caution">
    <text evidence="9">The sequence shown here is derived from an EMBL/GenBank/DDBJ whole genome shotgun (WGS) entry which is preliminary data.</text>
</comment>
<evidence type="ECO:0000313" key="9">
    <source>
        <dbReference type="EMBL" id="MEK9500589.1"/>
    </source>
</evidence>
<feature type="transmembrane region" description="Helical" evidence="8">
    <location>
        <begin position="87"/>
        <end position="106"/>
    </location>
</feature>
<dbReference type="RefSeq" id="WP_405274613.1">
    <property type="nucleotide sequence ID" value="NZ_CP144380.1"/>
</dbReference>
<keyword evidence="10" id="KW-1185">Reference proteome</keyword>
<keyword evidence="5" id="KW-0133">Cell shape</keyword>
<keyword evidence="3" id="KW-1003">Cell membrane</keyword>
<evidence type="ECO:0000256" key="2">
    <source>
        <dbReference type="ARBA" id="ARBA00007776"/>
    </source>
</evidence>
<accession>A0ABU9E7F4</accession>
<dbReference type="InterPro" id="IPR007227">
    <property type="entry name" value="Cell_shape_determining_MreD"/>
</dbReference>